<protein>
    <recommendedName>
        <fullName evidence="4">Lipoprotein</fullName>
    </recommendedName>
</protein>
<dbReference type="RefSeq" id="WP_396770969.1">
    <property type="nucleotide sequence ID" value="NZ_JBITLA010000013.1"/>
</dbReference>
<evidence type="ECO:0000313" key="2">
    <source>
        <dbReference type="EMBL" id="MFI7264555.1"/>
    </source>
</evidence>
<feature type="compositionally biased region" description="Basic and acidic residues" evidence="1">
    <location>
        <begin position="26"/>
        <end position="36"/>
    </location>
</feature>
<dbReference type="PROSITE" id="PS51257">
    <property type="entry name" value="PROKAR_LIPOPROTEIN"/>
    <property type="match status" value="1"/>
</dbReference>
<gene>
    <name evidence="2" type="ORF">ACIBP4_19920</name>
</gene>
<evidence type="ECO:0008006" key="4">
    <source>
        <dbReference type="Google" id="ProtNLM"/>
    </source>
</evidence>
<keyword evidence="3" id="KW-1185">Reference proteome</keyword>
<reference evidence="2 3" key="1">
    <citation type="submission" date="2024-10" db="EMBL/GenBank/DDBJ databases">
        <title>The Natural Products Discovery Center: Release of the First 8490 Sequenced Strains for Exploring Actinobacteria Biosynthetic Diversity.</title>
        <authorList>
            <person name="Kalkreuter E."/>
            <person name="Kautsar S.A."/>
            <person name="Yang D."/>
            <person name="Bader C.D."/>
            <person name="Teijaro C.N."/>
            <person name="Fluegel L."/>
            <person name="Davis C.M."/>
            <person name="Simpson J.R."/>
            <person name="Lauterbach L."/>
            <person name="Steele A.D."/>
            <person name="Gui C."/>
            <person name="Meng S."/>
            <person name="Li G."/>
            <person name="Viehrig K."/>
            <person name="Ye F."/>
            <person name="Su P."/>
            <person name="Kiefer A.F."/>
            <person name="Nichols A."/>
            <person name="Cepeda A.J."/>
            <person name="Yan W."/>
            <person name="Fan B."/>
            <person name="Jiang Y."/>
            <person name="Adhikari A."/>
            <person name="Zheng C.-J."/>
            <person name="Schuster L."/>
            <person name="Cowan T.M."/>
            <person name="Smanski M.J."/>
            <person name="Chevrette M.G."/>
            <person name="De Carvalho L.P.S."/>
            <person name="Shen B."/>
        </authorList>
    </citation>
    <scope>NUCLEOTIDE SEQUENCE [LARGE SCALE GENOMIC DNA]</scope>
    <source>
        <strain evidence="2 3">NPDC049845</strain>
    </source>
</reference>
<dbReference type="EMBL" id="JBITLE010000007">
    <property type="protein sequence ID" value="MFI7264555.1"/>
    <property type="molecule type" value="Genomic_DNA"/>
</dbReference>
<sequence length="169" mass="16881">MGSIRGLAVGFALATGLLVACDDGRGRDDARGRDEVPAGETAGDWSAPVTTVSAPTGRTVALRTGPPRCWRVSEVRSDGTETGAVSACHGPPATAASRVFGVVVVVSACSGATPVAVGEPPRRTVVEDVSDGIFLVPPGLLPADARAVTYACRTGASDDGPPATVDIAG</sequence>
<dbReference type="Proteomes" id="UP001612812">
    <property type="component" value="Unassembled WGS sequence"/>
</dbReference>
<accession>A0ABW7ZPJ0</accession>
<feature type="region of interest" description="Disordered" evidence="1">
    <location>
        <begin position="26"/>
        <end position="49"/>
    </location>
</feature>
<name>A0ABW7ZPJ0_9ACTN</name>
<evidence type="ECO:0000256" key="1">
    <source>
        <dbReference type="SAM" id="MobiDB-lite"/>
    </source>
</evidence>
<organism evidence="2 3">
    <name type="scientific">Micromonospora maritima</name>
    <dbReference type="NCBI Taxonomy" id="986711"/>
    <lineage>
        <taxon>Bacteria</taxon>
        <taxon>Bacillati</taxon>
        <taxon>Actinomycetota</taxon>
        <taxon>Actinomycetes</taxon>
        <taxon>Micromonosporales</taxon>
        <taxon>Micromonosporaceae</taxon>
        <taxon>Micromonospora</taxon>
    </lineage>
</organism>
<proteinExistence type="predicted"/>
<comment type="caution">
    <text evidence="2">The sequence shown here is derived from an EMBL/GenBank/DDBJ whole genome shotgun (WGS) entry which is preliminary data.</text>
</comment>
<evidence type="ECO:0000313" key="3">
    <source>
        <dbReference type="Proteomes" id="UP001612812"/>
    </source>
</evidence>